<dbReference type="GO" id="GO:0005886">
    <property type="term" value="C:plasma membrane"/>
    <property type="evidence" value="ECO:0007669"/>
    <property type="project" value="TreeGrafter"/>
</dbReference>
<keyword evidence="10" id="KW-0675">Receptor</keyword>
<dbReference type="AlphaFoldDB" id="A0AAD9Q8U3"/>
<gene>
    <name evidence="10" type="ORF">P5673_021054</name>
</gene>
<feature type="transmembrane region" description="Helical" evidence="7">
    <location>
        <begin position="520"/>
        <end position="544"/>
    </location>
</feature>
<keyword evidence="3 7" id="KW-1133">Transmembrane helix</keyword>
<evidence type="ECO:0000256" key="3">
    <source>
        <dbReference type="ARBA" id="ARBA00022989"/>
    </source>
</evidence>
<dbReference type="Proteomes" id="UP001249851">
    <property type="component" value="Unassembled WGS sequence"/>
</dbReference>
<organism evidence="10 11">
    <name type="scientific">Acropora cervicornis</name>
    <name type="common">Staghorn coral</name>
    <dbReference type="NCBI Taxonomy" id="6130"/>
    <lineage>
        <taxon>Eukaryota</taxon>
        <taxon>Metazoa</taxon>
        <taxon>Cnidaria</taxon>
        <taxon>Anthozoa</taxon>
        <taxon>Hexacorallia</taxon>
        <taxon>Scleractinia</taxon>
        <taxon>Astrocoeniina</taxon>
        <taxon>Acroporidae</taxon>
        <taxon>Acropora</taxon>
    </lineage>
</organism>
<dbReference type="InterPro" id="IPR057244">
    <property type="entry name" value="GAIN_B"/>
</dbReference>
<sequence>MKATIQRRLLLAPNWPQDTNCSRQTVPCVDVTIQEYDERESSRSIASWTCPTSSVQVNISVSCKVFYEGNDTLSPSKVCCDVFIQKANEVSAEGPALCSMNHSKRILDCKWQRASLHVTCPLKASGGVRRDCQAIYSSDCKISNNNTNPQTCPDPVLSTAVTPTNASLATGKGSSRFNSSKITPNWPQDTNCSGQTVPCVDVTIQEYDERESSRSIASWTCPTSSVQVNISVSCKVFYEGKDTLSPSKVCYSVLSTAVPPTNASLGTGKGSSRANSSKITDDVRDYLSQFKCNASSIQTLLLQLEGTLRRRLAEILNSTSNQTSLHITVKVLADSNEKIKVPGPVASFSLPPNSIATKNGSIGILTAAFKFDRQCNDSQGLTLQDGNSNGPSTLRSPIITVLAASPQGDIKSWSSDGMKLEKNLSSNYTTCLSNHLTSFAVLINYKDKTRPLLSSKEKLALDIITKLGCGIGISCLIACILIFTCIRGLSATRFRIHLNLCIALTGSLVLFISGIEATQIKGVCIAVAIMLHYFFTASFSWMCIEAVHLFTKIVSVFNVQINVAVLIAVIFVRLTLKGNLLTPNEDKKFVAALKTVVVLFPLLGLSWLFGLMAILKQSRAFLYPFAILSPFQVRASVRSARERHSTNSSLRLEQKKREKKANKVHGNKNTEAACLMMRLTATKGRNKNKMEPTHV</sequence>
<feature type="compositionally biased region" description="Basic residues" evidence="6">
    <location>
        <begin position="657"/>
        <end position="666"/>
    </location>
</feature>
<feature type="transmembrane region" description="Helical" evidence="7">
    <location>
        <begin position="596"/>
        <end position="615"/>
    </location>
</feature>
<keyword evidence="5" id="KW-1015">Disulfide bond</keyword>
<dbReference type="GO" id="GO:0004930">
    <property type="term" value="F:G protein-coupled receptor activity"/>
    <property type="evidence" value="ECO:0007669"/>
    <property type="project" value="InterPro"/>
</dbReference>
<dbReference type="Pfam" id="PF00002">
    <property type="entry name" value="7tm_2"/>
    <property type="match status" value="1"/>
</dbReference>
<evidence type="ECO:0000256" key="5">
    <source>
        <dbReference type="ARBA" id="ARBA00023157"/>
    </source>
</evidence>
<feature type="transmembrane region" description="Helical" evidence="7">
    <location>
        <begin position="496"/>
        <end position="514"/>
    </location>
</feature>
<evidence type="ECO:0000256" key="7">
    <source>
        <dbReference type="SAM" id="Phobius"/>
    </source>
</evidence>
<feature type="domain" description="G-protein coupled receptors family 2 profile 2" evidence="9">
    <location>
        <begin position="461"/>
        <end position="557"/>
    </location>
</feature>
<dbReference type="Gene3D" id="1.20.1070.10">
    <property type="entry name" value="Rhodopsin 7-helix transmembrane proteins"/>
    <property type="match status" value="2"/>
</dbReference>
<evidence type="ECO:0000313" key="11">
    <source>
        <dbReference type="Proteomes" id="UP001249851"/>
    </source>
</evidence>
<evidence type="ECO:0000313" key="10">
    <source>
        <dbReference type="EMBL" id="KAK2556844.1"/>
    </source>
</evidence>
<feature type="domain" description="GAIN-B" evidence="8">
    <location>
        <begin position="314"/>
        <end position="449"/>
    </location>
</feature>
<comment type="subcellular location">
    <subcellularLocation>
        <location evidence="1">Membrane</location>
        <topology evidence="1">Multi-pass membrane protein</topology>
    </subcellularLocation>
</comment>
<name>A0AAD9Q8U3_ACRCE</name>
<accession>A0AAD9Q8U3</accession>
<dbReference type="Gene3D" id="2.60.220.50">
    <property type="match status" value="1"/>
</dbReference>
<dbReference type="PANTHER" id="PTHR12011">
    <property type="entry name" value="ADHESION G-PROTEIN COUPLED RECEPTOR"/>
    <property type="match status" value="1"/>
</dbReference>
<feature type="transmembrane region" description="Helical" evidence="7">
    <location>
        <begin position="463"/>
        <end position="484"/>
    </location>
</feature>
<comment type="caution">
    <text evidence="10">The sequence shown here is derived from an EMBL/GenBank/DDBJ whole genome shotgun (WGS) entry which is preliminary data.</text>
</comment>
<proteinExistence type="predicted"/>
<keyword evidence="2 7" id="KW-0812">Transmembrane</keyword>
<reference evidence="10" key="1">
    <citation type="journal article" date="2023" name="G3 (Bethesda)">
        <title>Whole genome assembly and annotation of the endangered Caribbean coral Acropora cervicornis.</title>
        <authorList>
            <person name="Selwyn J.D."/>
            <person name="Vollmer S.V."/>
        </authorList>
    </citation>
    <scope>NUCLEOTIDE SEQUENCE</scope>
    <source>
        <strain evidence="10">K2</strain>
    </source>
</reference>
<dbReference type="InterPro" id="IPR000832">
    <property type="entry name" value="GPCR_2_secretin-like"/>
</dbReference>
<evidence type="ECO:0000259" key="8">
    <source>
        <dbReference type="PROSITE" id="PS50221"/>
    </source>
</evidence>
<dbReference type="GO" id="GO:0007166">
    <property type="term" value="P:cell surface receptor signaling pathway"/>
    <property type="evidence" value="ECO:0007669"/>
    <property type="project" value="InterPro"/>
</dbReference>
<feature type="transmembrane region" description="Helical" evidence="7">
    <location>
        <begin position="556"/>
        <end position="576"/>
    </location>
</feature>
<evidence type="ECO:0000256" key="1">
    <source>
        <dbReference type="ARBA" id="ARBA00004141"/>
    </source>
</evidence>
<dbReference type="PANTHER" id="PTHR12011:SF347">
    <property type="entry name" value="FI21270P1-RELATED"/>
    <property type="match status" value="1"/>
</dbReference>
<evidence type="ECO:0000256" key="6">
    <source>
        <dbReference type="SAM" id="MobiDB-lite"/>
    </source>
</evidence>
<dbReference type="PROSITE" id="PS50261">
    <property type="entry name" value="G_PROTEIN_RECEP_F2_4"/>
    <property type="match status" value="1"/>
</dbReference>
<evidence type="ECO:0000259" key="9">
    <source>
        <dbReference type="PROSITE" id="PS50261"/>
    </source>
</evidence>
<keyword evidence="11" id="KW-1185">Reference proteome</keyword>
<protein>
    <submittedName>
        <fullName evidence="10">Adhesion G protein-coupled receptor L1</fullName>
    </submittedName>
</protein>
<dbReference type="Pfam" id="PF01825">
    <property type="entry name" value="GPS"/>
    <property type="match status" value="1"/>
</dbReference>
<feature type="region of interest" description="Disordered" evidence="6">
    <location>
        <begin position="642"/>
        <end position="667"/>
    </location>
</feature>
<evidence type="ECO:0000256" key="2">
    <source>
        <dbReference type="ARBA" id="ARBA00022692"/>
    </source>
</evidence>
<reference evidence="10" key="2">
    <citation type="journal article" date="2023" name="Science">
        <title>Genomic signatures of disease resistance in endangered staghorn corals.</title>
        <authorList>
            <person name="Vollmer S.V."/>
            <person name="Selwyn J.D."/>
            <person name="Despard B.A."/>
            <person name="Roesel C.L."/>
        </authorList>
    </citation>
    <scope>NUCLEOTIDE SEQUENCE</scope>
    <source>
        <strain evidence="10">K2</strain>
    </source>
</reference>
<dbReference type="InterPro" id="IPR046338">
    <property type="entry name" value="GAIN_dom_sf"/>
</dbReference>
<dbReference type="InterPro" id="IPR000203">
    <property type="entry name" value="GPS"/>
</dbReference>
<keyword evidence="4 7" id="KW-0472">Membrane</keyword>
<evidence type="ECO:0000256" key="4">
    <source>
        <dbReference type="ARBA" id="ARBA00023136"/>
    </source>
</evidence>
<dbReference type="PRINTS" id="PR00249">
    <property type="entry name" value="GPCRSECRETIN"/>
</dbReference>
<dbReference type="InterPro" id="IPR017981">
    <property type="entry name" value="GPCR_2-like_7TM"/>
</dbReference>
<dbReference type="EMBL" id="JARQWQ010000053">
    <property type="protein sequence ID" value="KAK2556844.1"/>
    <property type="molecule type" value="Genomic_DNA"/>
</dbReference>
<dbReference type="PROSITE" id="PS50221">
    <property type="entry name" value="GAIN_B"/>
    <property type="match status" value="1"/>
</dbReference>